<dbReference type="PANTHER" id="PTHR16320">
    <property type="entry name" value="SPHINGOMYELINASE FAMILY MEMBER"/>
    <property type="match status" value="1"/>
</dbReference>
<dbReference type="Pfam" id="PF03372">
    <property type="entry name" value="Exo_endo_phos"/>
    <property type="match status" value="1"/>
</dbReference>
<dbReference type="RefSeq" id="XP_002499520.1">
    <property type="nucleotide sequence ID" value="XM_002499474.1"/>
</dbReference>
<evidence type="ECO:0000259" key="3">
    <source>
        <dbReference type="Pfam" id="PF03372"/>
    </source>
</evidence>
<dbReference type="SUPFAM" id="SSF56219">
    <property type="entry name" value="DNase I-like"/>
    <property type="match status" value="1"/>
</dbReference>
<gene>
    <name evidence="4" type="ORF">MICPUN_56264</name>
</gene>
<reference evidence="4 5" key="1">
    <citation type="journal article" date="2009" name="Science">
        <title>Green evolution and dynamic adaptations revealed by genomes of the marine picoeukaryotes Micromonas.</title>
        <authorList>
            <person name="Worden A.Z."/>
            <person name="Lee J.H."/>
            <person name="Mock T."/>
            <person name="Rouze P."/>
            <person name="Simmons M.P."/>
            <person name="Aerts A.L."/>
            <person name="Allen A.E."/>
            <person name="Cuvelier M.L."/>
            <person name="Derelle E."/>
            <person name="Everett M.V."/>
            <person name="Foulon E."/>
            <person name="Grimwood J."/>
            <person name="Gundlach H."/>
            <person name="Henrissat B."/>
            <person name="Napoli C."/>
            <person name="McDonald S.M."/>
            <person name="Parker M.S."/>
            <person name="Rombauts S."/>
            <person name="Salamov A."/>
            <person name="Von Dassow P."/>
            <person name="Badger J.H."/>
            <person name="Coutinho P.M."/>
            <person name="Demir E."/>
            <person name="Dubchak I."/>
            <person name="Gentemann C."/>
            <person name="Eikrem W."/>
            <person name="Gready J.E."/>
            <person name="John U."/>
            <person name="Lanier W."/>
            <person name="Lindquist E.A."/>
            <person name="Lucas S."/>
            <person name="Mayer K.F."/>
            <person name="Moreau H."/>
            <person name="Not F."/>
            <person name="Otillar R."/>
            <person name="Panaud O."/>
            <person name="Pangilinan J."/>
            <person name="Paulsen I."/>
            <person name="Piegu B."/>
            <person name="Poliakov A."/>
            <person name="Robbens S."/>
            <person name="Schmutz J."/>
            <person name="Toulza E."/>
            <person name="Wyss T."/>
            <person name="Zelensky A."/>
            <person name="Zhou K."/>
            <person name="Armbrust E.V."/>
            <person name="Bhattacharya D."/>
            <person name="Goodenough U.W."/>
            <person name="Van de Peer Y."/>
            <person name="Grigoriev I.V."/>
        </authorList>
    </citation>
    <scope>NUCLEOTIDE SEQUENCE [LARGE SCALE GENOMIC DNA]</scope>
    <source>
        <strain evidence="5">RCC299 / NOUM17</strain>
    </source>
</reference>
<dbReference type="GO" id="GO:0004767">
    <property type="term" value="F:sphingomyelin phosphodiesterase activity"/>
    <property type="evidence" value="ECO:0007669"/>
    <property type="project" value="InterPro"/>
</dbReference>
<dbReference type="PANTHER" id="PTHR16320:SF23">
    <property type="entry name" value="SPHINGOMYELINASE C 1"/>
    <property type="match status" value="1"/>
</dbReference>
<evidence type="ECO:0000256" key="1">
    <source>
        <dbReference type="ARBA" id="ARBA00006335"/>
    </source>
</evidence>
<evidence type="ECO:0000313" key="4">
    <source>
        <dbReference type="EMBL" id="ACO60778.1"/>
    </source>
</evidence>
<dbReference type="Gene3D" id="3.60.10.10">
    <property type="entry name" value="Endonuclease/exonuclease/phosphatase"/>
    <property type="match status" value="1"/>
</dbReference>
<dbReference type="InParanoid" id="C1E097"/>
<feature type="domain" description="Endonuclease/exonuclease/phosphatase" evidence="3">
    <location>
        <begin position="81"/>
        <end position="404"/>
    </location>
</feature>
<proteinExistence type="inferred from homology"/>
<dbReference type="EMBL" id="CP001323">
    <property type="protein sequence ID" value="ACO60778.1"/>
    <property type="molecule type" value="Genomic_DNA"/>
</dbReference>
<dbReference type="Proteomes" id="UP000002009">
    <property type="component" value="Chromosome 2"/>
</dbReference>
<dbReference type="AlphaFoldDB" id="C1E097"/>
<comment type="similarity">
    <text evidence="1">Belongs to the neutral sphingomyelinase family.</text>
</comment>
<organism evidence="4 5">
    <name type="scientific">Micromonas commoda (strain RCC299 / NOUM17 / CCMP2709)</name>
    <name type="common">Picoplanktonic green alga</name>
    <dbReference type="NCBI Taxonomy" id="296587"/>
    <lineage>
        <taxon>Eukaryota</taxon>
        <taxon>Viridiplantae</taxon>
        <taxon>Chlorophyta</taxon>
        <taxon>Mamiellophyceae</taxon>
        <taxon>Mamiellales</taxon>
        <taxon>Mamiellaceae</taxon>
        <taxon>Micromonas</taxon>
    </lineage>
</organism>
<sequence length="414" mass="46742">MSPGWFHCLGAPCKSRRDAAAQAPDEPERASGRSRRGELFFDEKWSEPVERSLNASFVEPVERLSQQRAEGEGDLDKLFIVTWNVQMLPGVLPGCAGSVRHLVARAEQIAERILELEPWPDVVVLQEVWHPYARSELRCRLLGRYQHIHAPGAGSLAGARPGGQSCKTGLLVLSRYHNLHLEHRFHKFQASQGVESWAFGKGVSATAIRLRKHTDIQGKVEGIGFRVRPRTRCFVLFNVHAQSDYWRCGARTRARQMEEVRDFIQESIEDFGHLDVRRAILCGDLNVEAGTCECDAAMATLGNPRDLLCWNEREERVWAPTFPIGRWRYDPCDDSRCRYAPLTPTKRLDYVLDVTHTEAFVRGREVTMEENRFDPPTADAFSHARTLTTGVTQRGTDGTPLSDHAPVLAMIAFS</sequence>
<accession>C1E097</accession>
<feature type="compositionally biased region" description="Basic and acidic residues" evidence="2">
    <location>
        <begin position="26"/>
        <end position="36"/>
    </location>
</feature>
<evidence type="ECO:0000313" key="5">
    <source>
        <dbReference type="Proteomes" id="UP000002009"/>
    </source>
</evidence>
<name>C1E097_MICCC</name>
<feature type="region of interest" description="Disordered" evidence="2">
    <location>
        <begin position="16"/>
        <end position="36"/>
    </location>
</feature>
<dbReference type="OrthoDB" id="40902at2759"/>
<dbReference type="InterPro" id="IPR036691">
    <property type="entry name" value="Endo/exonu/phosph_ase_sf"/>
</dbReference>
<protein>
    <recommendedName>
        <fullName evidence="3">Endonuclease/exonuclease/phosphatase domain-containing protein</fullName>
    </recommendedName>
</protein>
<evidence type="ECO:0000256" key="2">
    <source>
        <dbReference type="SAM" id="MobiDB-lite"/>
    </source>
</evidence>
<dbReference type="InterPro" id="IPR005135">
    <property type="entry name" value="Endo/exonuclease/phosphatase"/>
</dbReference>
<dbReference type="InterPro" id="IPR038772">
    <property type="entry name" value="Sph/SMPD2-like"/>
</dbReference>
<keyword evidence="5" id="KW-1185">Reference proteome</keyword>
<dbReference type="KEGG" id="mis:MICPUN_56264"/>
<dbReference type="GeneID" id="8240715"/>